<organism evidence="2 3">
    <name type="scientific">Alteromonas genovensis</name>
    <dbReference type="NCBI Taxonomy" id="471225"/>
    <lineage>
        <taxon>Bacteria</taxon>
        <taxon>Pseudomonadati</taxon>
        <taxon>Pseudomonadota</taxon>
        <taxon>Gammaproteobacteria</taxon>
        <taxon>Alteromonadales</taxon>
        <taxon>Alteromonadaceae</taxon>
        <taxon>Alteromonas/Salinimonas group</taxon>
        <taxon>Alteromonas</taxon>
    </lineage>
</organism>
<gene>
    <name evidence="2" type="ORF">GTQ48_06245</name>
</gene>
<dbReference type="Gene3D" id="3.30.1150.10">
    <property type="match status" value="1"/>
</dbReference>
<evidence type="ECO:0000259" key="1">
    <source>
        <dbReference type="Pfam" id="PF03544"/>
    </source>
</evidence>
<dbReference type="PROSITE" id="PS51257">
    <property type="entry name" value="PROKAR_LIPOPROTEIN"/>
    <property type="match status" value="1"/>
</dbReference>
<dbReference type="AlphaFoldDB" id="A0A6N9TGR9"/>
<proteinExistence type="predicted"/>
<sequence>MRYLTVGCVVLALTACQSTLGPPQKATKNSAKQVASEEKSDVVNRITPLYPVAAAKAGEMGCATIDYVITPSLEIEKMTIIDATAKHFAQEAMNVIPKWGWSNLDEGVITEPLLMRTRFEYCLKNGEGNCTEEAVNRRTSCRGDDTMFVVGSRVKRYSF</sequence>
<evidence type="ECO:0000313" key="3">
    <source>
        <dbReference type="Proteomes" id="UP000471381"/>
    </source>
</evidence>
<dbReference type="RefSeq" id="WP_163105660.1">
    <property type="nucleotide sequence ID" value="NZ_JAAAWO010000003.1"/>
</dbReference>
<dbReference type="SUPFAM" id="SSF74653">
    <property type="entry name" value="TolA/TonB C-terminal domain"/>
    <property type="match status" value="1"/>
</dbReference>
<dbReference type="EMBL" id="JAAAWO010000003">
    <property type="protein sequence ID" value="NDW15116.1"/>
    <property type="molecule type" value="Genomic_DNA"/>
</dbReference>
<dbReference type="InterPro" id="IPR037682">
    <property type="entry name" value="TonB_C"/>
</dbReference>
<protein>
    <submittedName>
        <fullName evidence="2">Energy transducer TonB</fullName>
    </submittedName>
</protein>
<evidence type="ECO:0000313" key="2">
    <source>
        <dbReference type="EMBL" id="NDW15116.1"/>
    </source>
</evidence>
<dbReference type="GO" id="GO:0055085">
    <property type="term" value="P:transmembrane transport"/>
    <property type="evidence" value="ECO:0007669"/>
    <property type="project" value="InterPro"/>
</dbReference>
<dbReference type="Pfam" id="PF03544">
    <property type="entry name" value="TonB_C"/>
    <property type="match status" value="1"/>
</dbReference>
<reference evidence="2 3" key="1">
    <citation type="submission" date="2020-01" db="EMBL/GenBank/DDBJ databases">
        <title>Genomes of bacteria type strains.</title>
        <authorList>
            <person name="Chen J."/>
            <person name="Zhu S."/>
            <person name="Yang J."/>
        </authorList>
    </citation>
    <scope>NUCLEOTIDE SEQUENCE [LARGE SCALE GENOMIC DNA]</scope>
    <source>
        <strain evidence="2 3">LMG 24078</strain>
    </source>
</reference>
<feature type="domain" description="TonB C-terminal" evidence="1">
    <location>
        <begin position="48"/>
        <end position="102"/>
    </location>
</feature>
<comment type="caution">
    <text evidence="2">The sequence shown here is derived from an EMBL/GenBank/DDBJ whole genome shotgun (WGS) entry which is preliminary data.</text>
</comment>
<name>A0A6N9TGR9_9ALTE</name>
<dbReference type="Proteomes" id="UP000471381">
    <property type="component" value="Unassembled WGS sequence"/>
</dbReference>
<keyword evidence="3" id="KW-1185">Reference proteome</keyword>
<accession>A0A6N9TGR9</accession>